<dbReference type="InterPro" id="IPR028098">
    <property type="entry name" value="Glyco_trans_4-like_N"/>
</dbReference>
<evidence type="ECO:0000259" key="1">
    <source>
        <dbReference type="Pfam" id="PF00534"/>
    </source>
</evidence>
<evidence type="ECO:0000313" key="3">
    <source>
        <dbReference type="EMBL" id="AOW80038.1"/>
    </source>
</evidence>
<dbReference type="SUPFAM" id="SSF53756">
    <property type="entry name" value="UDP-Glycosyltransferase/glycogen phosphorylase"/>
    <property type="match status" value="1"/>
</dbReference>
<dbReference type="Proteomes" id="UP000185608">
    <property type="component" value="Chromosome"/>
</dbReference>
<keyword evidence="3" id="KW-0808">Transferase</keyword>
<protein>
    <submittedName>
        <fullName evidence="3">Group 1 glycosyl transferase</fullName>
    </submittedName>
</protein>
<sequence>MTTKMKVTLLNAYDTGGAGTATMRIYRALHRIGVDATILVDHKNTEDPKIRAPNTAVQKAWSMARPFIDRAPLRFYHSNDTVFSPGWLPDSLPSRVDETDPDVLHFNWMGGGFLDSGSVNEFDRPIVWRLPDMWAFTGGCHYADDCEGYKQTCGQCPALDSQFSWDISRLTWHRKASAFEDADITIVAPSSWLAKRAEESSLFRDRQIEVIPNALDTSIYKPWEQSFARDVFGIDKDRRVILFGAVNATSDPRKGFDLLQEALRKLSKNSEFDDVQPVVFGSSKPEDSPNIGYDARYTGYLHDDRSLALLYAAADVMVVPSRYEGFGQTASESLACGTPVVAFDASGPSDIVDHRESGYLAEPYDSGDLSNGLRFVLEDEERRENLSKAARQKAENKYAMVEIAKQYEQVYYNAL</sequence>
<dbReference type="EMBL" id="CP016070">
    <property type="protein sequence ID" value="AOW80038.1"/>
    <property type="molecule type" value="Genomic_DNA"/>
</dbReference>
<dbReference type="InterPro" id="IPR050194">
    <property type="entry name" value="Glycosyltransferase_grp1"/>
</dbReference>
<dbReference type="KEGG" id="halh:HTSR_0852"/>
<accession>A0A1D8S3V8</accession>
<dbReference type="InterPro" id="IPR001296">
    <property type="entry name" value="Glyco_trans_1"/>
</dbReference>
<proteinExistence type="predicted"/>
<dbReference type="GO" id="GO:0016757">
    <property type="term" value="F:glycosyltransferase activity"/>
    <property type="evidence" value="ECO:0007669"/>
    <property type="project" value="InterPro"/>
</dbReference>
<dbReference type="PANTHER" id="PTHR45947">
    <property type="entry name" value="SULFOQUINOVOSYL TRANSFERASE SQD2"/>
    <property type="match status" value="1"/>
</dbReference>
<evidence type="ECO:0000259" key="2">
    <source>
        <dbReference type="Pfam" id="PF13439"/>
    </source>
</evidence>
<dbReference type="PATRIC" id="fig|1855411.3.peg.848"/>
<dbReference type="CDD" id="cd03825">
    <property type="entry name" value="GT4_WcaC-like"/>
    <property type="match status" value="1"/>
</dbReference>
<dbReference type="AlphaFoldDB" id="A0A1D8S3V8"/>
<gene>
    <name evidence="3" type="ORF">HTSR_0852</name>
</gene>
<reference evidence="3 4" key="1">
    <citation type="submission" date="2016-06" db="EMBL/GenBank/DDBJ databases">
        <title>Discovery of anaerobic lithoheterotrophic haloarchaeon capable of sulfur respiration by hydrogen and formate.</title>
        <authorList>
            <person name="Sorokin D.Y."/>
            <person name="Kublanov I.V."/>
            <person name="Roman P."/>
            <person name="Sinninghe Damste J.S."/>
            <person name="Golyshin P.N."/>
            <person name="Rojo D."/>
            <person name="Ciordia S."/>
            <person name="Mena Md.C."/>
            <person name="Ferrer M."/>
            <person name="Smedile F."/>
            <person name="Messina E."/>
            <person name="La Cono V."/>
            <person name="Yakimov M.M."/>
        </authorList>
    </citation>
    <scope>NUCLEOTIDE SEQUENCE [LARGE SCALE GENOMIC DNA]</scope>
    <source>
        <strain evidence="3 4">HTSR1</strain>
    </source>
</reference>
<feature type="domain" description="Glycosyltransferase subfamily 4-like N-terminal" evidence="2">
    <location>
        <begin position="16"/>
        <end position="218"/>
    </location>
</feature>
<dbReference type="PANTHER" id="PTHR45947:SF3">
    <property type="entry name" value="SULFOQUINOVOSYL TRANSFERASE SQD2"/>
    <property type="match status" value="1"/>
</dbReference>
<dbReference type="Pfam" id="PF00534">
    <property type="entry name" value="Glycos_transf_1"/>
    <property type="match status" value="1"/>
</dbReference>
<evidence type="ECO:0000313" key="4">
    <source>
        <dbReference type="Proteomes" id="UP000185608"/>
    </source>
</evidence>
<dbReference type="Gene3D" id="3.40.50.2000">
    <property type="entry name" value="Glycogen Phosphorylase B"/>
    <property type="match status" value="2"/>
</dbReference>
<feature type="domain" description="Glycosyl transferase family 1" evidence="1">
    <location>
        <begin position="228"/>
        <end position="392"/>
    </location>
</feature>
<dbReference type="Pfam" id="PF13439">
    <property type="entry name" value="Glyco_transf_4"/>
    <property type="match status" value="1"/>
</dbReference>
<organism evidence="3 4">
    <name type="scientific">Halodesulfurarchaeum formicicum</name>
    <dbReference type="NCBI Taxonomy" id="1873524"/>
    <lineage>
        <taxon>Archaea</taxon>
        <taxon>Methanobacteriati</taxon>
        <taxon>Methanobacteriota</taxon>
        <taxon>Stenosarchaea group</taxon>
        <taxon>Halobacteria</taxon>
        <taxon>Halobacteriales</taxon>
        <taxon>Halobacteriaceae</taxon>
        <taxon>Halodesulfurarchaeum</taxon>
    </lineage>
</organism>
<name>A0A1D8S3V8_9EURY</name>